<sequence length="84" mass="8620">MVRAIAPCLLTLLSSRPALACAVCFGSPDSSLTQGAKAGILILLGVVATVLTGIVAVAAFWARRARMLETQGALDQTEGQQAHA</sequence>
<organism evidence="3 4">
    <name type="scientific">Handelsmanbacteria sp. (strain RIFCSPLOWO2_12_FULL_64_10)</name>
    <dbReference type="NCBI Taxonomy" id="1817868"/>
    <lineage>
        <taxon>Bacteria</taxon>
        <taxon>Candidatus Handelsmaniibacteriota</taxon>
    </lineage>
</organism>
<feature type="signal peptide" evidence="2">
    <location>
        <begin position="1"/>
        <end position="20"/>
    </location>
</feature>
<name>A0A1F6CJD8_HANXR</name>
<reference evidence="3 4" key="1">
    <citation type="journal article" date="2016" name="Nat. Commun.">
        <title>Thousands of microbial genomes shed light on interconnected biogeochemical processes in an aquifer system.</title>
        <authorList>
            <person name="Anantharaman K."/>
            <person name="Brown C.T."/>
            <person name="Hug L.A."/>
            <person name="Sharon I."/>
            <person name="Castelle C.J."/>
            <person name="Probst A.J."/>
            <person name="Thomas B.C."/>
            <person name="Singh A."/>
            <person name="Wilkins M.J."/>
            <person name="Karaoz U."/>
            <person name="Brodie E.L."/>
            <person name="Williams K.H."/>
            <person name="Hubbard S.S."/>
            <person name="Banfield J.F."/>
        </authorList>
    </citation>
    <scope>NUCLEOTIDE SEQUENCE [LARGE SCALE GENOMIC DNA]</scope>
    <source>
        <strain evidence="4">RIFCSPLOWO2_12_FULL_64_10</strain>
    </source>
</reference>
<dbReference type="Proteomes" id="UP000178606">
    <property type="component" value="Unassembled WGS sequence"/>
</dbReference>
<evidence type="ECO:0000313" key="4">
    <source>
        <dbReference type="Proteomes" id="UP000178606"/>
    </source>
</evidence>
<evidence type="ECO:0000256" key="2">
    <source>
        <dbReference type="SAM" id="SignalP"/>
    </source>
</evidence>
<evidence type="ECO:0000256" key="1">
    <source>
        <dbReference type="SAM" id="Phobius"/>
    </source>
</evidence>
<feature type="chain" id="PRO_5009523401" evidence="2">
    <location>
        <begin position="21"/>
        <end position="84"/>
    </location>
</feature>
<gene>
    <name evidence="3" type="ORF">A3F84_25035</name>
</gene>
<keyword evidence="1" id="KW-0472">Membrane</keyword>
<keyword evidence="1" id="KW-0812">Transmembrane</keyword>
<dbReference type="EMBL" id="MFKF01000233">
    <property type="protein sequence ID" value="OGG49339.1"/>
    <property type="molecule type" value="Genomic_DNA"/>
</dbReference>
<evidence type="ECO:0000313" key="3">
    <source>
        <dbReference type="EMBL" id="OGG49339.1"/>
    </source>
</evidence>
<feature type="transmembrane region" description="Helical" evidence="1">
    <location>
        <begin position="38"/>
        <end position="62"/>
    </location>
</feature>
<protein>
    <submittedName>
        <fullName evidence="3">Uncharacterized protein</fullName>
    </submittedName>
</protein>
<dbReference type="AlphaFoldDB" id="A0A1F6CJD8"/>
<accession>A0A1F6CJD8</accession>
<comment type="caution">
    <text evidence="3">The sequence shown here is derived from an EMBL/GenBank/DDBJ whole genome shotgun (WGS) entry which is preliminary data.</text>
</comment>
<proteinExistence type="predicted"/>
<keyword evidence="2" id="KW-0732">Signal</keyword>
<keyword evidence="1" id="KW-1133">Transmembrane helix</keyword>